<evidence type="ECO:0000256" key="1">
    <source>
        <dbReference type="SAM" id="MobiDB-lite"/>
    </source>
</evidence>
<dbReference type="GO" id="GO:0008270">
    <property type="term" value="F:zinc ion binding"/>
    <property type="evidence" value="ECO:0007669"/>
    <property type="project" value="InterPro"/>
</dbReference>
<gene>
    <name evidence="2" type="ORF">TNCT_425991</name>
</gene>
<proteinExistence type="predicted"/>
<feature type="region of interest" description="Disordered" evidence="1">
    <location>
        <begin position="75"/>
        <end position="99"/>
    </location>
</feature>
<reference evidence="2" key="1">
    <citation type="submission" date="2020-07" db="EMBL/GenBank/DDBJ databases">
        <title>Multicomponent nature underlies the extraordinary mechanical properties of spider dragline silk.</title>
        <authorList>
            <person name="Kono N."/>
            <person name="Nakamura H."/>
            <person name="Mori M."/>
            <person name="Yoshida Y."/>
            <person name="Ohtoshi R."/>
            <person name="Malay A.D."/>
            <person name="Moran D.A.P."/>
            <person name="Tomita M."/>
            <person name="Numata K."/>
            <person name="Arakawa K."/>
        </authorList>
    </citation>
    <scope>NUCLEOTIDE SEQUENCE</scope>
</reference>
<protein>
    <recommendedName>
        <fullName evidence="4">Zinc knuckle domain-containing protein</fullName>
    </recommendedName>
</protein>
<organism evidence="2 3">
    <name type="scientific">Trichonephila clavata</name>
    <name type="common">Joro spider</name>
    <name type="synonym">Nephila clavata</name>
    <dbReference type="NCBI Taxonomy" id="2740835"/>
    <lineage>
        <taxon>Eukaryota</taxon>
        <taxon>Metazoa</taxon>
        <taxon>Ecdysozoa</taxon>
        <taxon>Arthropoda</taxon>
        <taxon>Chelicerata</taxon>
        <taxon>Arachnida</taxon>
        <taxon>Araneae</taxon>
        <taxon>Araneomorphae</taxon>
        <taxon>Entelegynae</taxon>
        <taxon>Araneoidea</taxon>
        <taxon>Nephilidae</taxon>
        <taxon>Trichonephila</taxon>
    </lineage>
</organism>
<evidence type="ECO:0000313" key="3">
    <source>
        <dbReference type="Proteomes" id="UP000887116"/>
    </source>
</evidence>
<feature type="compositionally biased region" description="Basic residues" evidence="1">
    <location>
        <begin position="84"/>
        <end position="99"/>
    </location>
</feature>
<dbReference type="InterPro" id="IPR036875">
    <property type="entry name" value="Znf_CCHC_sf"/>
</dbReference>
<dbReference type="Proteomes" id="UP000887116">
    <property type="component" value="Unassembled WGS sequence"/>
</dbReference>
<dbReference type="AlphaFoldDB" id="A0A8X6J3C3"/>
<evidence type="ECO:0008006" key="4">
    <source>
        <dbReference type="Google" id="ProtNLM"/>
    </source>
</evidence>
<sequence>MRGATSHQRLPHHQKIEDPVCINCHQHGHFTSHSKCPKFPKLKPKKGDTIKDKNQFQFAKSNNLISSLSFVQAVNNKDSTSPPPKHRHWISKTQHRRKIPQRVSPEKFKILRPP</sequence>
<name>A0A8X6J3C3_TRICU</name>
<keyword evidence="3" id="KW-1185">Reference proteome</keyword>
<dbReference type="GO" id="GO:0003676">
    <property type="term" value="F:nucleic acid binding"/>
    <property type="evidence" value="ECO:0007669"/>
    <property type="project" value="InterPro"/>
</dbReference>
<accession>A0A8X6J3C3</accession>
<comment type="caution">
    <text evidence="2">The sequence shown here is derived from an EMBL/GenBank/DDBJ whole genome shotgun (WGS) entry which is preliminary data.</text>
</comment>
<evidence type="ECO:0000313" key="2">
    <source>
        <dbReference type="EMBL" id="GFQ89745.1"/>
    </source>
</evidence>
<dbReference type="EMBL" id="BMAO01003704">
    <property type="protein sequence ID" value="GFQ89745.1"/>
    <property type="molecule type" value="Genomic_DNA"/>
</dbReference>
<dbReference type="SUPFAM" id="SSF57756">
    <property type="entry name" value="Retrovirus zinc finger-like domains"/>
    <property type="match status" value="1"/>
</dbReference>